<dbReference type="AlphaFoldDB" id="A0A137NSV3"/>
<evidence type="ECO:0000256" key="4">
    <source>
        <dbReference type="SAM" id="MobiDB-lite"/>
    </source>
</evidence>
<dbReference type="STRING" id="796925.A0A137NSV3"/>
<keyword evidence="2 3" id="KW-0663">Pyridoxal phosphate</keyword>
<dbReference type="GO" id="GO:0030170">
    <property type="term" value="F:pyridoxal phosphate binding"/>
    <property type="evidence" value="ECO:0007669"/>
    <property type="project" value="InterPro"/>
</dbReference>
<proteinExistence type="inferred from homology"/>
<reference evidence="5 6" key="1">
    <citation type="journal article" date="2015" name="Genome Biol. Evol.">
        <title>Phylogenomic analyses indicate that early fungi evolved digesting cell walls of algal ancestors of land plants.</title>
        <authorList>
            <person name="Chang Y."/>
            <person name="Wang S."/>
            <person name="Sekimoto S."/>
            <person name="Aerts A.L."/>
            <person name="Choi C."/>
            <person name="Clum A."/>
            <person name="LaButti K.M."/>
            <person name="Lindquist E.A."/>
            <person name="Yee Ngan C."/>
            <person name="Ohm R.A."/>
            <person name="Salamov A.A."/>
            <person name="Grigoriev I.V."/>
            <person name="Spatafora J.W."/>
            <person name="Berbee M.L."/>
        </authorList>
    </citation>
    <scope>NUCLEOTIDE SEQUENCE [LARGE SCALE GENOMIC DNA]</scope>
    <source>
        <strain evidence="5 6">NRRL 28638</strain>
    </source>
</reference>
<protein>
    <submittedName>
        <fullName evidence="5">Cystathionine gamma-synthase</fullName>
    </submittedName>
</protein>
<dbReference type="PANTHER" id="PTHR42699">
    <property type="match status" value="1"/>
</dbReference>
<dbReference type="InterPro" id="IPR015424">
    <property type="entry name" value="PyrdxlP-dep_Trfase"/>
</dbReference>
<organism evidence="5 6">
    <name type="scientific">Conidiobolus coronatus (strain ATCC 28846 / CBS 209.66 / NRRL 28638)</name>
    <name type="common">Delacroixia coronata</name>
    <dbReference type="NCBI Taxonomy" id="796925"/>
    <lineage>
        <taxon>Eukaryota</taxon>
        <taxon>Fungi</taxon>
        <taxon>Fungi incertae sedis</taxon>
        <taxon>Zoopagomycota</taxon>
        <taxon>Entomophthoromycotina</taxon>
        <taxon>Entomophthoromycetes</taxon>
        <taxon>Entomophthorales</taxon>
        <taxon>Ancylistaceae</taxon>
        <taxon>Conidiobolus</taxon>
    </lineage>
</organism>
<dbReference type="PANTHER" id="PTHR42699:SF1">
    <property type="entry name" value="CYSTATHIONINE GAMMA-SYNTHASE-RELATED"/>
    <property type="match status" value="1"/>
</dbReference>
<dbReference type="EMBL" id="KQ964804">
    <property type="protein sequence ID" value="KXN65863.1"/>
    <property type="molecule type" value="Genomic_DNA"/>
</dbReference>
<keyword evidence="6" id="KW-1185">Reference proteome</keyword>
<feature type="region of interest" description="Disordered" evidence="4">
    <location>
        <begin position="206"/>
        <end position="229"/>
    </location>
</feature>
<dbReference type="InterPro" id="IPR051750">
    <property type="entry name" value="Trans-sulfuration_enzymes"/>
</dbReference>
<comment type="cofactor">
    <cofactor evidence="1 3">
        <name>pyridoxal 5'-phosphate</name>
        <dbReference type="ChEBI" id="CHEBI:597326"/>
    </cofactor>
</comment>
<evidence type="ECO:0000256" key="2">
    <source>
        <dbReference type="ARBA" id="ARBA00022898"/>
    </source>
</evidence>
<dbReference type="OMA" id="KVAKRCR"/>
<evidence type="ECO:0000313" key="5">
    <source>
        <dbReference type="EMBL" id="KXN65863.1"/>
    </source>
</evidence>
<comment type="similarity">
    <text evidence="3">Belongs to the trans-sulfuration enzymes family.</text>
</comment>
<dbReference type="Gene3D" id="3.40.640.10">
    <property type="entry name" value="Type I PLP-dependent aspartate aminotransferase-like (Major domain)"/>
    <property type="match status" value="1"/>
</dbReference>
<gene>
    <name evidence="5" type="ORF">CONCODRAFT_12433</name>
</gene>
<evidence type="ECO:0000256" key="3">
    <source>
        <dbReference type="RuleBase" id="RU362118"/>
    </source>
</evidence>
<dbReference type="InterPro" id="IPR015422">
    <property type="entry name" value="PyrdxlP-dep_Trfase_small"/>
</dbReference>
<dbReference type="InterPro" id="IPR000277">
    <property type="entry name" value="Cys/Met-Metab_PyrdxlP-dep_enz"/>
</dbReference>
<dbReference type="GO" id="GO:0019346">
    <property type="term" value="P:transsulfuration"/>
    <property type="evidence" value="ECO:0007669"/>
    <property type="project" value="InterPro"/>
</dbReference>
<evidence type="ECO:0000256" key="1">
    <source>
        <dbReference type="ARBA" id="ARBA00001933"/>
    </source>
</evidence>
<dbReference type="Pfam" id="PF01053">
    <property type="entry name" value="Cys_Met_Meta_PP"/>
    <property type="match status" value="1"/>
</dbReference>
<dbReference type="InterPro" id="IPR054542">
    <property type="entry name" value="Cys_met_metab_PP"/>
</dbReference>
<name>A0A137NSV3_CONC2</name>
<sequence>MVAKEITNTNNIIDIQTNLKSPTGSDETNPVGRWLIEELEVCTPIPPHAAHAVSVSLPKWQDNVDYEEGNERVTSKMISGYPRFCVHYKVVELNRLLLNRLGANPEAEDLFSFPSSRVAAECIEFLQTQSNNDTLVKQVKIAEYLINPAHGQNLPKITLFAVIFPKELYKLVKTFWQHTGEIISSRLAVYCLKQLNLAKPVITKTSSSRGRYSKSPPLPSNDDENPDCSDYLEERFGRNLTLSHLEEMIESLKSRVASNHPNGSADDVFLFPSGMSALYNAHRLLGKSGSLRSVCFGFPYTDTLKVLEKFGPGAIFLGNGDDRDLEKLENILKKEKIAALFCEVPSNPLLKTPNLKKLRALADEYNFPIVIDDTLSNLINLDLTPYADLLATSLTKIFSGDSNVMGGSLYFNPESRHYPDFKQTFQTNIFDDTTFWEDIIYLERNSRTFGKRIDQLNRDTEELVDLLLKHPKVKNIFYPKFTTYENYKAYLKPTGGFGSLFSLILKEDTDAVKLYDRLPIAKGPSLGTNFTLASPYTLLAHYYELDWAKQFGVDQYLIRVSIGLEGFGWLKKEFINALDEL</sequence>
<dbReference type="SUPFAM" id="SSF53383">
    <property type="entry name" value="PLP-dependent transferases"/>
    <property type="match status" value="1"/>
</dbReference>
<dbReference type="FunFam" id="3.90.1150.10:FF:000063">
    <property type="entry name" value="Probable cystathionine gamma-synthase"/>
    <property type="match status" value="1"/>
</dbReference>
<dbReference type="Proteomes" id="UP000070444">
    <property type="component" value="Unassembled WGS sequence"/>
</dbReference>
<dbReference type="OrthoDB" id="10047078at2759"/>
<evidence type="ECO:0000313" key="6">
    <source>
        <dbReference type="Proteomes" id="UP000070444"/>
    </source>
</evidence>
<accession>A0A137NSV3</accession>
<dbReference type="InterPro" id="IPR015421">
    <property type="entry name" value="PyrdxlP-dep_Trfase_major"/>
</dbReference>
<dbReference type="Gene3D" id="3.90.1150.10">
    <property type="entry name" value="Aspartate Aminotransferase, domain 1"/>
    <property type="match status" value="1"/>
</dbReference>
<dbReference type="GO" id="GO:0003962">
    <property type="term" value="F:cystathionine gamma-synthase activity"/>
    <property type="evidence" value="ECO:0007669"/>
    <property type="project" value="TreeGrafter"/>
</dbReference>
<dbReference type="PROSITE" id="PS00868">
    <property type="entry name" value="CYS_MET_METAB_PP"/>
    <property type="match status" value="1"/>
</dbReference>